<evidence type="ECO:0000256" key="1">
    <source>
        <dbReference type="SAM" id="MobiDB-lite"/>
    </source>
</evidence>
<name>N6YW29_9RHOO</name>
<comment type="caution">
    <text evidence="2">The sequence shown here is derived from an EMBL/GenBank/DDBJ whole genome shotgun (WGS) entry which is preliminary data.</text>
</comment>
<dbReference type="AlphaFoldDB" id="N6YW29"/>
<sequence>MSRKPNRPLRPPLKKKSDAIEILDRDPRESRGGQRGEAAPRDGDAQPSHKDAHLNADPRGPRTPRP</sequence>
<feature type="compositionally biased region" description="Basic and acidic residues" evidence="1">
    <location>
        <begin position="15"/>
        <end position="60"/>
    </location>
</feature>
<feature type="non-terminal residue" evidence="2">
    <location>
        <position position="66"/>
    </location>
</feature>
<dbReference type="EMBL" id="AMXF01000171">
    <property type="protein sequence ID" value="ENO95785.1"/>
    <property type="molecule type" value="Genomic_DNA"/>
</dbReference>
<accession>N6YW29</accession>
<proteinExistence type="predicted"/>
<protein>
    <submittedName>
        <fullName evidence="2">Pseudouridine synthase</fullName>
    </submittedName>
</protein>
<organism evidence="2 3">
    <name type="scientific">Thauera phenylacetica B4P</name>
    <dbReference type="NCBI Taxonomy" id="1234382"/>
    <lineage>
        <taxon>Bacteria</taxon>
        <taxon>Pseudomonadati</taxon>
        <taxon>Pseudomonadota</taxon>
        <taxon>Betaproteobacteria</taxon>
        <taxon>Rhodocyclales</taxon>
        <taxon>Zoogloeaceae</taxon>
        <taxon>Thauera</taxon>
    </lineage>
</organism>
<dbReference type="Proteomes" id="UP000013047">
    <property type="component" value="Unassembled WGS sequence"/>
</dbReference>
<feature type="region of interest" description="Disordered" evidence="1">
    <location>
        <begin position="1"/>
        <end position="66"/>
    </location>
</feature>
<evidence type="ECO:0000313" key="3">
    <source>
        <dbReference type="Proteomes" id="UP000013047"/>
    </source>
</evidence>
<reference evidence="2 3" key="1">
    <citation type="submission" date="2012-09" db="EMBL/GenBank/DDBJ databases">
        <title>Draft Genome Sequences of 6 Strains from Genus Thauera.</title>
        <authorList>
            <person name="Liu B."/>
            <person name="Shapleigh J.P."/>
            <person name="Frostegard A.H."/>
        </authorList>
    </citation>
    <scope>NUCLEOTIDE SEQUENCE [LARGE SCALE GENOMIC DNA]</scope>
    <source>
        <strain evidence="2 3">B4P</strain>
    </source>
</reference>
<gene>
    <name evidence="2" type="ORF">C667_17216</name>
</gene>
<evidence type="ECO:0000313" key="2">
    <source>
        <dbReference type="EMBL" id="ENO95785.1"/>
    </source>
</evidence>
<keyword evidence="3" id="KW-1185">Reference proteome</keyword>